<evidence type="ECO:0000256" key="4">
    <source>
        <dbReference type="ARBA" id="ARBA00022603"/>
    </source>
</evidence>
<dbReference type="InterPro" id="IPR029063">
    <property type="entry name" value="SAM-dependent_MTases_sf"/>
</dbReference>
<keyword evidence="14" id="KW-1185">Reference proteome</keyword>
<dbReference type="InterPro" id="IPR025763">
    <property type="entry name" value="Trm8_euk"/>
</dbReference>
<feature type="binding site" evidence="11">
    <location>
        <position position="204"/>
    </location>
    <ligand>
        <name>S-adenosyl-L-methionine</name>
        <dbReference type="ChEBI" id="CHEBI:59789"/>
    </ligand>
</feature>
<dbReference type="SUPFAM" id="SSF53335">
    <property type="entry name" value="S-adenosyl-L-methionine-dependent methyltransferases"/>
    <property type="match status" value="1"/>
</dbReference>
<dbReference type="PANTHER" id="PTHR23417">
    <property type="entry name" value="3-DEOXY-D-MANNO-OCTULOSONIC-ACID TRANSFERASE/TRNA GUANINE-N 7 - -METHYLTRANSFERASE"/>
    <property type="match status" value="1"/>
</dbReference>
<comment type="catalytic activity">
    <reaction evidence="1 11">
        <text>guanosine(46) in tRNA + S-adenosyl-L-methionine = N(7)-methylguanosine(46) in tRNA + S-adenosyl-L-homocysteine</text>
        <dbReference type="Rhea" id="RHEA:42708"/>
        <dbReference type="Rhea" id="RHEA-COMP:10188"/>
        <dbReference type="Rhea" id="RHEA-COMP:10189"/>
        <dbReference type="ChEBI" id="CHEBI:57856"/>
        <dbReference type="ChEBI" id="CHEBI:59789"/>
        <dbReference type="ChEBI" id="CHEBI:74269"/>
        <dbReference type="ChEBI" id="CHEBI:74480"/>
        <dbReference type="EC" id="2.1.1.33"/>
    </reaction>
</comment>
<evidence type="ECO:0000256" key="1">
    <source>
        <dbReference type="ARBA" id="ARBA00000142"/>
    </source>
</evidence>
<dbReference type="Gene3D" id="3.40.50.150">
    <property type="entry name" value="Vaccinia Virus protein VP39"/>
    <property type="match status" value="1"/>
</dbReference>
<dbReference type="Pfam" id="PF02390">
    <property type="entry name" value="Methyltransf_4"/>
    <property type="match status" value="1"/>
</dbReference>
<dbReference type="STRING" id="1344416.A0A139A4A4"/>
<dbReference type="AlphaFoldDB" id="A0A139A4A4"/>
<accession>A0A139A4A4</accession>
<keyword evidence="3 11" id="KW-0820">tRNA-binding</keyword>
<evidence type="ECO:0000256" key="9">
    <source>
        <dbReference type="ARBA" id="ARBA00023242"/>
    </source>
</evidence>
<feature type="compositionally biased region" description="Polar residues" evidence="12">
    <location>
        <begin position="12"/>
        <end position="27"/>
    </location>
</feature>
<dbReference type="OMA" id="LPNYFAK"/>
<evidence type="ECO:0000313" key="13">
    <source>
        <dbReference type="EMBL" id="KXS11632.1"/>
    </source>
</evidence>
<keyword evidence="4 11" id="KW-0489">Methyltransferase</keyword>
<organism evidence="13 14">
    <name type="scientific">Gonapodya prolifera (strain JEL478)</name>
    <name type="common">Monoblepharis prolifera</name>
    <dbReference type="NCBI Taxonomy" id="1344416"/>
    <lineage>
        <taxon>Eukaryota</taxon>
        <taxon>Fungi</taxon>
        <taxon>Fungi incertae sedis</taxon>
        <taxon>Chytridiomycota</taxon>
        <taxon>Chytridiomycota incertae sedis</taxon>
        <taxon>Monoblepharidomycetes</taxon>
        <taxon>Monoblepharidales</taxon>
        <taxon>Gonapodyaceae</taxon>
        <taxon>Gonapodya</taxon>
    </lineage>
</organism>
<comment type="function">
    <text evidence="11">Catalyzes the formation of N(7)-methylguanine at position 46 (m7G46) in tRNA.</text>
</comment>
<dbReference type="GO" id="GO:0005634">
    <property type="term" value="C:nucleus"/>
    <property type="evidence" value="ECO:0007669"/>
    <property type="project" value="UniProtKB-SubCell"/>
</dbReference>
<evidence type="ECO:0000256" key="12">
    <source>
        <dbReference type="SAM" id="MobiDB-lite"/>
    </source>
</evidence>
<comment type="pathway">
    <text evidence="10 11">tRNA modification; N(7)-methylguanine-tRNA biosynthesis.</text>
</comment>
<keyword evidence="7 11" id="KW-0819">tRNA processing</keyword>
<dbReference type="FunFam" id="3.40.50.150:FF:000060">
    <property type="entry name" value="tRNA (guanine-N(7)-)-methyltransferase"/>
    <property type="match status" value="1"/>
</dbReference>
<evidence type="ECO:0000256" key="10">
    <source>
        <dbReference type="ARBA" id="ARBA00060552"/>
    </source>
</evidence>
<dbReference type="InterPro" id="IPR003358">
    <property type="entry name" value="tRNA_(Gua-N-7)_MeTrfase_Trmb"/>
</dbReference>
<feature type="active site" evidence="11">
    <location>
        <position position="207"/>
    </location>
</feature>
<name>A0A139A4A4_GONPJ</name>
<proteinExistence type="inferred from homology"/>
<feature type="region of interest" description="Disordered" evidence="12">
    <location>
        <begin position="1"/>
        <end position="29"/>
    </location>
</feature>
<keyword evidence="6 11" id="KW-0949">S-adenosyl-L-methionine</keyword>
<dbReference type="PROSITE" id="PS51625">
    <property type="entry name" value="SAM_MT_TRMB"/>
    <property type="match status" value="1"/>
</dbReference>
<evidence type="ECO:0000256" key="2">
    <source>
        <dbReference type="ARBA" id="ARBA00004123"/>
    </source>
</evidence>
<keyword evidence="8 11" id="KW-0694">RNA-binding</keyword>
<dbReference type="HAMAP" id="MF_03055">
    <property type="entry name" value="tRNA_methyltr_TrmB_euk"/>
    <property type="match status" value="1"/>
</dbReference>
<feature type="region of interest" description="Disordered" evidence="12">
    <location>
        <begin position="76"/>
        <end position="112"/>
    </location>
</feature>
<dbReference type="NCBIfam" id="TIGR00091">
    <property type="entry name" value="tRNA (guanosine(46)-N7)-methyltransferase TrmB"/>
    <property type="match status" value="1"/>
</dbReference>
<protein>
    <recommendedName>
        <fullName evidence="11">tRNA (guanine-N(7)-)-methyltransferase</fullName>
        <ecNumber evidence="11">2.1.1.33</ecNumber>
    </recommendedName>
    <alternativeName>
        <fullName evidence="11">Transfer RNA methyltransferase 8</fullName>
    </alternativeName>
    <alternativeName>
        <fullName evidence="11">tRNA (guanine(46)-N(7))-methyltransferase</fullName>
    </alternativeName>
    <alternativeName>
        <fullName evidence="11">tRNA(m7G46)-methyltransferase</fullName>
    </alternativeName>
</protein>
<dbReference type="PANTHER" id="PTHR23417:SF16">
    <property type="entry name" value="TRNA (GUANINE-N(7)-)-METHYLTRANSFERASE"/>
    <property type="match status" value="1"/>
</dbReference>
<evidence type="ECO:0000256" key="5">
    <source>
        <dbReference type="ARBA" id="ARBA00022679"/>
    </source>
</evidence>
<feature type="binding site" evidence="11">
    <location>
        <begin position="282"/>
        <end position="284"/>
    </location>
    <ligand>
        <name>S-adenosyl-L-methionine</name>
        <dbReference type="ChEBI" id="CHEBI:59789"/>
    </ligand>
</feature>
<comment type="subcellular location">
    <subcellularLocation>
        <location evidence="2 11">Nucleus</location>
    </subcellularLocation>
</comment>
<dbReference type="GO" id="GO:0000049">
    <property type="term" value="F:tRNA binding"/>
    <property type="evidence" value="ECO:0007669"/>
    <property type="project" value="UniProtKB-UniRule"/>
</dbReference>
<feature type="binding site" evidence="11">
    <location>
        <begin position="146"/>
        <end position="147"/>
    </location>
    <ligand>
        <name>S-adenosyl-L-methionine</name>
        <dbReference type="ChEBI" id="CHEBI:59789"/>
    </ligand>
</feature>
<dbReference type="EMBL" id="KQ965799">
    <property type="protein sequence ID" value="KXS11632.1"/>
    <property type="molecule type" value="Genomic_DNA"/>
</dbReference>
<evidence type="ECO:0000256" key="7">
    <source>
        <dbReference type="ARBA" id="ARBA00022694"/>
    </source>
</evidence>
<keyword evidence="9 11" id="KW-0539">Nucleus</keyword>
<dbReference type="UniPathway" id="UPA00989"/>
<reference evidence="13 14" key="1">
    <citation type="journal article" date="2015" name="Genome Biol. Evol.">
        <title>Phylogenomic analyses indicate that early fungi evolved digesting cell walls of algal ancestors of land plants.</title>
        <authorList>
            <person name="Chang Y."/>
            <person name="Wang S."/>
            <person name="Sekimoto S."/>
            <person name="Aerts A.L."/>
            <person name="Choi C."/>
            <person name="Clum A."/>
            <person name="LaButti K.M."/>
            <person name="Lindquist E.A."/>
            <person name="Yee Ngan C."/>
            <person name="Ohm R.A."/>
            <person name="Salamov A.A."/>
            <person name="Grigoriev I.V."/>
            <person name="Spatafora J.W."/>
            <person name="Berbee M.L."/>
        </authorList>
    </citation>
    <scope>NUCLEOTIDE SEQUENCE [LARGE SCALE GENOMIC DNA]</scope>
    <source>
        <strain evidence="13 14">JEL478</strain>
    </source>
</reference>
<dbReference type="GO" id="GO:0106143">
    <property type="term" value="C:tRNA (m7G46) methyltransferase complex"/>
    <property type="evidence" value="ECO:0007669"/>
    <property type="project" value="EnsemblFungi"/>
</dbReference>
<comment type="similarity">
    <text evidence="11">Belongs to the class I-like SAM-binding methyltransferase superfamily. TrmB family.</text>
</comment>
<feature type="binding site" evidence="11">
    <location>
        <position position="123"/>
    </location>
    <ligand>
        <name>S-adenosyl-L-methionine</name>
        <dbReference type="ChEBI" id="CHEBI:59789"/>
    </ligand>
</feature>
<evidence type="ECO:0000256" key="11">
    <source>
        <dbReference type="HAMAP-Rule" id="MF_03055"/>
    </source>
</evidence>
<feature type="binding site" evidence="11">
    <location>
        <begin position="184"/>
        <end position="185"/>
    </location>
    <ligand>
        <name>S-adenosyl-L-methionine</name>
        <dbReference type="ChEBI" id="CHEBI:59789"/>
    </ligand>
</feature>
<dbReference type="EC" id="2.1.1.33" evidence="11"/>
<evidence type="ECO:0000313" key="14">
    <source>
        <dbReference type="Proteomes" id="UP000070544"/>
    </source>
</evidence>
<evidence type="ECO:0000256" key="8">
    <source>
        <dbReference type="ARBA" id="ARBA00022884"/>
    </source>
</evidence>
<gene>
    <name evidence="11" type="primary">TRM8</name>
    <name evidence="13" type="ORF">M427DRAFT_60490</name>
</gene>
<evidence type="ECO:0000256" key="6">
    <source>
        <dbReference type="ARBA" id="ARBA00022691"/>
    </source>
</evidence>
<evidence type="ECO:0000256" key="3">
    <source>
        <dbReference type="ARBA" id="ARBA00022555"/>
    </source>
</evidence>
<sequence length="310" mass="34693">MAPKRPLPSAAPYTTSAPIGDQSSTKLPQKRYYRQRAHANVFADNTYDYPLRPDLMDWSSYYPAYFEKTASSANEAGESLAGTGTDQDTKMGNGEQSTNSDHQEPSAGEFADRNMKVEIADVGCGYGGLMISLAPLFPNSLILGLEIRGKVQTYVAERIRALRNQAAAGGNKQGYQNVAVMRFNAMKFSPRIFAHAQLSKMFFLFPDPHFKRRKHRSRIISPTLLAEYAYFLRIGGLLYHATDVKELHEWMVAKCDAHPLFEKVSDEEMAADPCVNLVLTTTEEGKKVERNGGEKWVAVWRRIADEELGV</sequence>
<keyword evidence="5 11" id="KW-0808">Transferase</keyword>
<dbReference type="GO" id="GO:0008176">
    <property type="term" value="F:tRNA (guanine(46)-N7)-methyltransferase activity"/>
    <property type="evidence" value="ECO:0007669"/>
    <property type="project" value="UniProtKB-UniRule"/>
</dbReference>
<comment type="subunit">
    <text evidence="11">Forms a complex with TRM82.</text>
</comment>
<dbReference type="OrthoDB" id="47276at2759"/>
<dbReference type="Proteomes" id="UP000070544">
    <property type="component" value="Unassembled WGS sequence"/>
</dbReference>